<evidence type="ECO:0000259" key="2">
    <source>
        <dbReference type="Pfam" id="PF03816"/>
    </source>
</evidence>
<dbReference type="InterPro" id="IPR050922">
    <property type="entry name" value="LytR/CpsA/Psr_CW_biosynth"/>
</dbReference>
<accession>A0A1Q5Q573</accession>
<feature type="domain" description="Cell envelope-related transcriptional attenuator" evidence="2">
    <location>
        <begin position="63"/>
        <end position="206"/>
    </location>
</feature>
<name>A0A1Q5Q573_9ACTO</name>
<reference evidence="4" key="1">
    <citation type="submission" date="2016-12" db="EMBL/GenBank/DDBJ databases">
        <authorList>
            <person name="Meng X."/>
        </authorList>
    </citation>
    <scope>NUCLEOTIDE SEQUENCE [LARGE SCALE GENOMIC DNA]</scope>
    <source>
        <strain evidence="4">DSM 19116</strain>
    </source>
</reference>
<proteinExistence type="inferred from homology"/>
<dbReference type="Pfam" id="PF03816">
    <property type="entry name" value="LytR_cpsA_psr"/>
    <property type="match status" value="1"/>
</dbReference>
<dbReference type="Gene3D" id="3.40.630.190">
    <property type="entry name" value="LCP protein"/>
    <property type="match status" value="1"/>
</dbReference>
<dbReference type="STRING" id="208480.SAMN02910418_00097"/>
<protein>
    <submittedName>
        <fullName evidence="3">Transcriptional regulator</fullName>
    </submittedName>
</protein>
<evidence type="ECO:0000313" key="3">
    <source>
        <dbReference type="EMBL" id="OKL54975.1"/>
    </source>
</evidence>
<dbReference type="AlphaFoldDB" id="A0A1Q5Q573"/>
<dbReference type="EMBL" id="MQVR01000004">
    <property type="protein sequence ID" value="OKL54975.1"/>
    <property type="molecule type" value="Genomic_DNA"/>
</dbReference>
<gene>
    <name evidence="3" type="ORF">BSZ39_01465</name>
</gene>
<organism evidence="3 4">
    <name type="scientific">Bowdeniella nasicola</name>
    <dbReference type="NCBI Taxonomy" id="208480"/>
    <lineage>
        <taxon>Bacteria</taxon>
        <taxon>Bacillati</taxon>
        <taxon>Actinomycetota</taxon>
        <taxon>Actinomycetes</taxon>
        <taxon>Actinomycetales</taxon>
        <taxon>Actinomycetaceae</taxon>
        <taxon>Bowdeniella</taxon>
    </lineage>
</organism>
<dbReference type="PANTHER" id="PTHR33392:SF6">
    <property type="entry name" value="POLYISOPRENYL-TEICHOIC ACID--PEPTIDOGLYCAN TEICHOIC ACID TRANSFERASE TAGU"/>
    <property type="match status" value="1"/>
</dbReference>
<dbReference type="InterPro" id="IPR004474">
    <property type="entry name" value="LytR_CpsA_psr"/>
</dbReference>
<dbReference type="NCBIfam" id="TIGR00350">
    <property type="entry name" value="lytR_cpsA_psr"/>
    <property type="match status" value="1"/>
</dbReference>
<comment type="similarity">
    <text evidence="1">Belongs to the LytR/CpsA/Psr (LCP) family.</text>
</comment>
<dbReference type="PANTHER" id="PTHR33392">
    <property type="entry name" value="POLYISOPRENYL-TEICHOIC ACID--PEPTIDOGLYCAN TEICHOIC ACID TRANSFERASE TAGU"/>
    <property type="match status" value="1"/>
</dbReference>
<keyword evidence="4" id="KW-1185">Reference proteome</keyword>
<comment type="caution">
    <text evidence="3">The sequence shown here is derived from an EMBL/GenBank/DDBJ whole genome shotgun (WGS) entry which is preliminary data.</text>
</comment>
<sequence length="305" mass="32352">MILALLLVFLLAWPVGLLIWANSKLNKIDALSGAATTDGTTYLLAGSDSRADGEIPDDTEGQRTDTIIMLHRAPNGQTSMVSLPRDTYVAIPGHGKNKLNAAYAIGGAPLLVSTVEGLTGVTIDHYVEIGMGGVRQIVDSVGGVNLCLDYDVDDPKSELVWKAGCHDTDGKTALAFARMRYSDPKGDIGRQERQRQVISAVVKKAATPGFVINPFSQTSTVGAGTKALTVDQSTGIIDLAWLAWYFRAASGEGGLTGHPPIADYNFRPGKIGQAIKLDTERAVEFFSKMTAGTLTADDMQIAPGS</sequence>
<evidence type="ECO:0000313" key="4">
    <source>
        <dbReference type="Proteomes" id="UP000185628"/>
    </source>
</evidence>
<evidence type="ECO:0000256" key="1">
    <source>
        <dbReference type="ARBA" id="ARBA00006068"/>
    </source>
</evidence>
<dbReference type="Proteomes" id="UP000185628">
    <property type="component" value="Unassembled WGS sequence"/>
</dbReference>